<reference evidence="2 3" key="1">
    <citation type="submission" date="2020-02" db="EMBL/GenBank/DDBJ databases">
        <title>Fructobacillus sp. isolated from paper mulberry of Taiwan.</title>
        <authorList>
            <person name="Lin S.-T."/>
        </authorList>
    </citation>
    <scope>NUCLEOTIDE SEQUENCE [LARGE SCALE GENOMIC DNA]</scope>
    <source>
        <strain evidence="2 3">M1-21</strain>
    </source>
</reference>
<gene>
    <name evidence="2" type="ORF">G6R28_01290</name>
</gene>
<dbReference type="Proteomes" id="UP000735205">
    <property type="component" value="Unassembled WGS sequence"/>
</dbReference>
<dbReference type="RefSeq" id="WP_213792436.1">
    <property type="nucleotide sequence ID" value="NZ_JAAMFJ010000001.1"/>
</dbReference>
<evidence type="ECO:0000313" key="3">
    <source>
        <dbReference type="Proteomes" id="UP000735205"/>
    </source>
</evidence>
<keyword evidence="1" id="KW-0812">Transmembrane</keyword>
<dbReference type="Gene3D" id="3.10.450.40">
    <property type="match status" value="1"/>
</dbReference>
<dbReference type="InterPro" id="IPR046350">
    <property type="entry name" value="Cystatin_sf"/>
</dbReference>
<evidence type="ECO:0000256" key="1">
    <source>
        <dbReference type="SAM" id="Phobius"/>
    </source>
</evidence>
<proteinExistence type="predicted"/>
<dbReference type="SUPFAM" id="SSF54403">
    <property type="entry name" value="Cystatin/monellin"/>
    <property type="match status" value="1"/>
</dbReference>
<protein>
    <recommendedName>
        <fullName evidence="4">DUF5590 domain-containing protein</fullName>
    </recommendedName>
</protein>
<keyword evidence="1" id="KW-0472">Membrane</keyword>
<evidence type="ECO:0000313" key="2">
    <source>
        <dbReference type="EMBL" id="MBS9335869.1"/>
    </source>
</evidence>
<feature type="transmembrane region" description="Helical" evidence="1">
    <location>
        <begin position="21"/>
        <end position="43"/>
    </location>
</feature>
<keyword evidence="3" id="KW-1185">Reference proteome</keyword>
<dbReference type="EMBL" id="JAAMFJ010000001">
    <property type="protein sequence ID" value="MBS9335869.1"/>
    <property type="molecule type" value="Genomic_DNA"/>
</dbReference>
<accession>A0ABS5QRN9</accession>
<keyword evidence="1" id="KW-1133">Transmembrane helix</keyword>
<organism evidence="2 3">
    <name type="scientific">Fructobacillus papyrifericola</name>
    <dbReference type="NCBI Taxonomy" id="2713172"/>
    <lineage>
        <taxon>Bacteria</taxon>
        <taxon>Bacillati</taxon>
        <taxon>Bacillota</taxon>
        <taxon>Bacilli</taxon>
        <taxon>Lactobacillales</taxon>
        <taxon>Lactobacillaceae</taxon>
        <taxon>Fructobacillus</taxon>
    </lineage>
</organism>
<evidence type="ECO:0008006" key="4">
    <source>
        <dbReference type="Google" id="ProtNLM"/>
    </source>
</evidence>
<sequence>MEIHDNLRVNMARPRRFSWSKFFVIALTIFILLFAAFAFYAYMALRPMAKAESNVQAVVKQKTSLTNLHDMTVDYRDGSTYAVLGSENGQSKVAIIHGKEKKVHVFDYGNGLTRNQIKQLLKNDYQSKRIYSANLSEYQNTLVWELSYQAKDGSLNYLTIDYKNGTVYRAVNGI</sequence>
<comment type="caution">
    <text evidence="2">The sequence shown here is derived from an EMBL/GenBank/DDBJ whole genome shotgun (WGS) entry which is preliminary data.</text>
</comment>
<name>A0ABS5QRN9_9LACO</name>